<reference evidence="2 3" key="2">
    <citation type="submission" date="2018-11" db="EMBL/GenBank/DDBJ databases">
        <authorList>
            <consortium name="Pathogen Informatics"/>
        </authorList>
    </citation>
    <scope>NUCLEOTIDE SEQUENCE [LARGE SCALE GENOMIC DNA]</scope>
</reference>
<feature type="compositionally biased region" description="Basic and acidic residues" evidence="1">
    <location>
        <begin position="313"/>
        <end position="322"/>
    </location>
</feature>
<reference evidence="4" key="1">
    <citation type="submission" date="2016-06" db="UniProtKB">
        <authorList>
            <consortium name="WormBaseParasite"/>
        </authorList>
    </citation>
    <scope>IDENTIFICATION</scope>
</reference>
<protein>
    <submittedName>
        <fullName evidence="4">Mediator of RNA polymerase II transcription subunit 13</fullName>
    </submittedName>
</protein>
<dbReference type="WBParaSite" id="SBAD_0000914701-mRNA-1">
    <property type="protein sequence ID" value="SBAD_0000914701-mRNA-1"/>
    <property type="gene ID" value="SBAD_0000914701"/>
</dbReference>
<sequence length="676" mass="74442">MLFCEGGFRSALFIAKTPSFPLDLIFYLCPHLSVVYSLPVQKLTAIGSSNESRLEAAAKQAARELNFRLVANLWWQKAPTVSTSLVFTRLPQPMHYGTLGDSSTSNEAMRSWISGRQGMLTSCQGPDFALTSLRPCPLQQIAFFTYDAETSFLNGLDESQRLLDSCRFVSTVVVYHPLPTYRLLSTLPASCKHGADFFRAVVDALSSPQSLLVRQQDVSVLSRGEVSITSAHPAATVPNDNEICRHRSWSSSSPSVVVVSSATQHSHDRQATRCSSSSGFAVLPTMKSDMLEYSKEAETSLSAPEICCSSKNDSSRDAERVTRDRRKWSSNGDVSARGTGTPTPTTASATNTAKNNASSARLSPAQFFHSRRLRNIELTAKLGLAMNDASPSAASSSSSGKPKSTTETALWKATARDEAHRSTTKTPAEAFDELAKSFVERMSLKDSSETSEAPGTETEHKHEDEPKILERGPVSVRTGRNYYSVSYQLPESVTPPSWQRRRHMVTYPPTTASNLPYSYYKEFPFPHFYGHRCNFYQRPAGHQADDKSPRIPQLVSVAPMATVQRSPVPSADTRLYAQGVMENNAQAGYVHNYQPCSREKVGFGPQPTVNAADNSGHVEKKPPATTNTDSELAFKEELPEILSDFILKYSRRYAAESDRFKSGSDDLPENLIYGDV</sequence>
<dbReference type="EMBL" id="UZAM01012009">
    <property type="protein sequence ID" value="VDP19528.1"/>
    <property type="molecule type" value="Genomic_DNA"/>
</dbReference>
<name>A0A183IYX9_9BILA</name>
<organism evidence="4">
    <name type="scientific">Soboliphyme baturini</name>
    <dbReference type="NCBI Taxonomy" id="241478"/>
    <lineage>
        <taxon>Eukaryota</taxon>
        <taxon>Metazoa</taxon>
        <taxon>Ecdysozoa</taxon>
        <taxon>Nematoda</taxon>
        <taxon>Enoplea</taxon>
        <taxon>Dorylaimia</taxon>
        <taxon>Dioctophymatida</taxon>
        <taxon>Dioctophymatoidea</taxon>
        <taxon>Soboliphymatidae</taxon>
        <taxon>Soboliphyme</taxon>
    </lineage>
</organism>
<feature type="region of interest" description="Disordered" evidence="1">
    <location>
        <begin position="388"/>
        <end position="429"/>
    </location>
</feature>
<accession>A0A183IYX9</accession>
<feature type="compositionally biased region" description="Low complexity" evidence="1">
    <location>
        <begin position="335"/>
        <end position="361"/>
    </location>
</feature>
<proteinExistence type="predicted"/>
<dbReference type="AlphaFoldDB" id="A0A183IYX9"/>
<keyword evidence="3" id="KW-1185">Reference proteome</keyword>
<feature type="region of interest" description="Disordered" evidence="1">
    <location>
        <begin position="441"/>
        <end position="465"/>
    </location>
</feature>
<evidence type="ECO:0000256" key="1">
    <source>
        <dbReference type="SAM" id="MobiDB-lite"/>
    </source>
</evidence>
<evidence type="ECO:0000313" key="2">
    <source>
        <dbReference type="EMBL" id="VDP19528.1"/>
    </source>
</evidence>
<evidence type="ECO:0000313" key="4">
    <source>
        <dbReference type="WBParaSite" id="SBAD_0000914701-mRNA-1"/>
    </source>
</evidence>
<feature type="compositionally biased region" description="Low complexity" evidence="1">
    <location>
        <begin position="389"/>
        <end position="403"/>
    </location>
</feature>
<gene>
    <name evidence="2" type="ORF">SBAD_LOCUS8827</name>
</gene>
<feature type="region of interest" description="Disordered" evidence="1">
    <location>
        <begin position="304"/>
        <end position="366"/>
    </location>
</feature>
<dbReference type="Proteomes" id="UP000270296">
    <property type="component" value="Unassembled WGS sequence"/>
</dbReference>
<evidence type="ECO:0000313" key="3">
    <source>
        <dbReference type="Proteomes" id="UP000270296"/>
    </source>
</evidence>